<dbReference type="Proteomes" id="UP000230886">
    <property type="component" value="Unassembled WGS sequence"/>
</dbReference>
<dbReference type="EMBL" id="NOVD01000055">
    <property type="protein sequence ID" value="PCK23194.1"/>
    <property type="molecule type" value="Genomic_DNA"/>
</dbReference>
<accession>A0A2A5J0T2</accession>
<evidence type="ECO:0000313" key="1">
    <source>
        <dbReference type="EMBL" id="PCK23194.1"/>
    </source>
</evidence>
<dbReference type="RefSeq" id="WP_099698794.1">
    <property type="nucleotide sequence ID" value="NZ_NOVD01000055.1"/>
</dbReference>
<gene>
    <name evidence="1" type="ORF">CHR55_30730</name>
</gene>
<name>A0A2A5J0T2_RHOSG</name>
<comment type="caution">
    <text evidence="1">The sequence shown here is derived from an EMBL/GenBank/DDBJ whole genome shotgun (WGS) entry which is preliminary data.</text>
</comment>
<protein>
    <submittedName>
        <fullName evidence="1">Uncharacterized protein</fullName>
    </submittedName>
</protein>
<sequence>MAEDATTEEILTTNTEPINLVTDEPSEPEIKKFDALEARIEYTLEQNARGVDLQEIAVVVDRSVPTIYQWISDAKESRPLVPQGRQLANAG</sequence>
<evidence type="ECO:0000313" key="2">
    <source>
        <dbReference type="Proteomes" id="UP000230886"/>
    </source>
</evidence>
<proteinExistence type="predicted"/>
<reference evidence="1 2" key="1">
    <citation type="submission" date="2017-07" db="EMBL/GenBank/DDBJ databases">
        <title>Draft sequence of Rhodococcus enclensis 23b-28.</title>
        <authorList>
            <person name="Besaury L."/>
            <person name="Sancelme M."/>
            <person name="Amato P."/>
            <person name="Lallement A."/>
            <person name="Delort A.-M."/>
        </authorList>
    </citation>
    <scope>NUCLEOTIDE SEQUENCE [LARGE SCALE GENOMIC DNA]</scope>
    <source>
        <strain evidence="1 2">23b-28</strain>
    </source>
</reference>
<organism evidence="1 2">
    <name type="scientific">Rhodococcus qingshengii</name>
    <dbReference type="NCBI Taxonomy" id="334542"/>
    <lineage>
        <taxon>Bacteria</taxon>
        <taxon>Bacillati</taxon>
        <taxon>Actinomycetota</taxon>
        <taxon>Actinomycetes</taxon>
        <taxon>Mycobacteriales</taxon>
        <taxon>Nocardiaceae</taxon>
        <taxon>Rhodococcus</taxon>
        <taxon>Rhodococcus erythropolis group</taxon>
    </lineage>
</organism>
<dbReference type="AlphaFoldDB" id="A0A2A5J0T2"/>